<organism evidence="3 4">
    <name type="scientific">Nocardia brasiliensis (strain ATCC 700358 / HUJEG-1)</name>
    <dbReference type="NCBI Taxonomy" id="1133849"/>
    <lineage>
        <taxon>Bacteria</taxon>
        <taxon>Bacillati</taxon>
        <taxon>Actinomycetota</taxon>
        <taxon>Actinomycetes</taxon>
        <taxon>Mycobacteriales</taxon>
        <taxon>Nocardiaceae</taxon>
        <taxon>Nocardia</taxon>
    </lineage>
</organism>
<dbReference type="EMBL" id="CP003876">
    <property type="protein sequence ID" value="AFU00639.1"/>
    <property type="molecule type" value="Genomic_DNA"/>
</dbReference>
<dbReference type="HOGENOM" id="CLU_114921_2_0_11"/>
<dbReference type="GO" id="GO:0005886">
    <property type="term" value="C:plasma membrane"/>
    <property type="evidence" value="ECO:0007669"/>
    <property type="project" value="TreeGrafter"/>
</dbReference>
<dbReference type="KEGG" id="nbr:O3I_013390"/>
<protein>
    <recommendedName>
        <fullName evidence="5">Deazaflavin-dependent nitroreductase family protein</fullName>
    </recommendedName>
</protein>
<comment type="similarity">
    <text evidence="1">Belongs to the F420H(2)-dependent quinone reductase family.</text>
</comment>
<dbReference type="Pfam" id="PF04075">
    <property type="entry name" value="F420H2_quin_red"/>
    <property type="match status" value="1"/>
</dbReference>
<accession>K0EU86</accession>
<dbReference type="GO" id="GO:0070967">
    <property type="term" value="F:coenzyme F420 binding"/>
    <property type="evidence" value="ECO:0007669"/>
    <property type="project" value="TreeGrafter"/>
</dbReference>
<evidence type="ECO:0008006" key="5">
    <source>
        <dbReference type="Google" id="ProtNLM"/>
    </source>
</evidence>
<dbReference type="PANTHER" id="PTHR39428:SF1">
    <property type="entry name" value="F420H(2)-DEPENDENT QUINONE REDUCTASE RV1261C"/>
    <property type="match status" value="1"/>
</dbReference>
<dbReference type="GO" id="GO:0016491">
    <property type="term" value="F:oxidoreductase activity"/>
    <property type="evidence" value="ECO:0007669"/>
    <property type="project" value="InterPro"/>
</dbReference>
<dbReference type="PANTHER" id="PTHR39428">
    <property type="entry name" value="F420H(2)-DEPENDENT QUINONE REDUCTASE RV1261C"/>
    <property type="match status" value="1"/>
</dbReference>
<gene>
    <name evidence="3" type="ORF">O3I_013390</name>
</gene>
<dbReference type="eggNOG" id="COG3945">
    <property type="taxonomic scope" value="Bacteria"/>
</dbReference>
<dbReference type="STRING" id="1133849.O3I_013390"/>
<sequence length="148" mass="16283">MSRTNIRLDDRNGMFEYNPEVIAEFRANSGRVGGRFATFDMALLTTVGARTGLPRTSPVVYFTDGGDIFVVASAAGSDRNPAWYHNLVANPELTVEVGADSYRAKATPTEGEERTRLLAKAITAQPGFAEFEAKTRRRIPVLRITRTS</sequence>
<evidence type="ECO:0000256" key="1">
    <source>
        <dbReference type="ARBA" id="ARBA00008710"/>
    </source>
</evidence>
<dbReference type="NCBIfam" id="TIGR00026">
    <property type="entry name" value="hi_GC_TIGR00026"/>
    <property type="match status" value="1"/>
</dbReference>
<dbReference type="AlphaFoldDB" id="K0EU86"/>
<evidence type="ECO:0000313" key="4">
    <source>
        <dbReference type="Proteomes" id="UP000006304"/>
    </source>
</evidence>
<dbReference type="InterPro" id="IPR004378">
    <property type="entry name" value="F420H2_quin_Rdtase"/>
</dbReference>
<dbReference type="Proteomes" id="UP000006304">
    <property type="component" value="Chromosome"/>
</dbReference>
<reference evidence="3 4" key="1">
    <citation type="journal article" date="2012" name="J. Bacteriol.">
        <title>Complete genome sequence of Nocardia brasiliensis HUJEG-1.</title>
        <authorList>
            <person name="Vera-Cabrera L."/>
            <person name="Ortiz-Lopez R."/>
            <person name="Elizondo-Gonzalez R."/>
            <person name="Perez-Maya A.A."/>
            <person name="Ocampo-Candiani J."/>
        </authorList>
    </citation>
    <scope>NUCLEOTIDE SEQUENCE [LARGE SCALE GENOMIC DNA]</scope>
    <source>
        <strain evidence="4">ATCC 700358</strain>
    </source>
</reference>
<dbReference type="Gene3D" id="2.30.110.10">
    <property type="entry name" value="Electron Transport, Fmn-binding Protein, Chain A"/>
    <property type="match status" value="1"/>
</dbReference>
<dbReference type="SUPFAM" id="SSF50475">
    <property type="entry name" value="FMN-binding split barrel"/>
    <property type="match status" value="1"/>
</dbReference>
<dbReference type="InterPro" id="IPR012349">
    <property type="entry name" value="Split_barrel_FMN-bd"/>
</dbReference>
<evidence type="ECO:0000256" key="2">
    <source>
        <dbReference type="ARBA" id="ARBA00049106"/>
    </source>
</evidence>
<keyword evidence="4" id="KW-1185">Reference proteome</keyword>
<comment type="catalytic activity">
    <reaction evidence="2">
        <text>oxidized coenzyme F420-(gamma-L-Glu)(n) + a quinol + H(+) = reduced coenzyme F420-(gamma-L-Glu)(n) + a quinone</text>
        <dbReference type="Rhea" id="RHEA:39663"/>
        <dbReference type="Rhea" id="RHEA-COMP:12939"/>
        <dbReference type="Rhea" id="RHEA-COMP:14378"/>
        <dbReference type="ChEBI" id="CHEBI:15378"/>
        <dbReference type="ChEBI" id="CHEBI:24646"/>
        <dbReference type="ChEBI" id="CHEBI:132124"/>
        <dbReference type="ChEBI" id="CHEBI:133980"/>
        <dbReference type="ChEBI" id="CHEBI:139511"/>
    </reaction>
</comment>
<evidence type="ECO:0000313" key="3">
    <source>
        <dbReference type="EMBL" id="AFU00639.1"/>
    </source>
</evidence>
<name>K0EU86_NOCB7</name>
<proteinExistence type="inferred from homology"/>